<accession>A0A7C9R618</accession>
<evidence type="ECO:0000256" key="1">
    <source>
        <dbReference type="SAM" id="MobiDB-lite"/>
    </source>
</evidence>
<evidence type="ECO:0000313" key="4">
    <source>
        <dbReference type="Proteomes" id="UP000481252"/>
    </source>
</evidence>
<evidence type="ECO:0000256" key="2">
    <source>
        <dbReference type="SAM" id="SignalP"/>
    </source>
</evidence>
<organism evidence="3 4">
    <name type="scientific">Mesorhizobium zhangyense</name>
    <dbReference type="NCBI Taxonomy" id="1776730"/>
    <lineage>
        <taxon>Bacteria</taxon>
        <taxon>Pseudomonadati</taxon>
        <taxon>Pseudomonadota</taxon>
        <taxon>Alphaproteobacteria</taxon>
        <taxon>Hyphomicrobiales</taxon>
        <taxon>Phyllobacteriaceae</taxon>
        <taxon>Mesorhizobium</taxon>
    </lineage>
</organism>
<feature type="region of interest" description="Disordered" evidence="1">
    <location>
        <begin position="29"/>
        <end position="92"/>
    </location>
</feature>
<keyword evidence="2" id="KW-0732">Signal</keyword>
<dbReference type="RefSeq" id="WP_165115732.1">
    <property type="nucleotide sequence ID" value="NZ_JAAKZG010000003.1"/>
</dbReference>
<dbReference type="EMBL" id="JAAKZG010000003">
    <property type="protein sequence ID" value="NGN40779.1"/>
    <property type="molecule type" value="Genomic_DNA"/>
</dbReference>
<feature type="signal peptide" evidence="2">
    <location>
        <begin position="1"/>
        <end position="20"/>
    </location>
</feature>
<feature type="chain" id="PRO_5028887903" evidence="2">
    <location>
        <begin position="21"/>
        <end position="125"/>
    </location>
</feature>
<gene>
    <name evidence="3" type="ORF">G6N74_06855</name>
</gene>
<dbReference type="Proteomes" id="UP000481252">
    <property type="component" value="Unassembled WGS sequence"/>
</dbReference>
<name>A0A7C9R618_9HYPH</name>
<proteinExistence type="predicted"/>
<dbReference type="AlphaFoldDB" id="A0A7C9R618"/>
<reference evidence="3 4" key="1">
    <citation type="submission" date="2020-02" db="EMBL/GenBank/DDBJ databases">
        <title>Genome sequence of the type strain CGMCC 1.15528 of Mesorhizobium zhangyense.</title>
        <authorList>
            <person name="Gao J."/>
            <person name="Sun J."/>
        </authorList>
    </citation>
    <scope>NUCLEOTIDE SEQUENCE [LARGE SCALE GENOMIC DNA]</scope>
    <source>
        <strain evidence="3 4">CGMCC 1.15528</strain>
    </source>
</reference>
<keyword evidence="4" id="KW-1185">Reference proteome</keyword>
<feature type="region of interest" description="Disordered" evidence="1">
    <location>
        <begin position="106"/>
        <end position="125"/>
    </location>
</feature>
<comment type="caution">
    <text evidence="3">The sequence shown here is derived from an EMBL/GenBank/DDBJ whole genome shotgun (WGS) entry which is preliminary data.</text>
</comment>
<protein>
    <submittedName>
        <fullName evidence="3">Uncharacterized protein</fullName>
    </submittedName>
</protein>
<dbReference type="PROSITE" id="PS51257">
    <property type="entry name" value="PROKAR_LIPOPROTEIN"/>
    <property type="match status" value="1"/>
</dbReference>
<feature type="compositionally biased region" description="Low complexity" evidence="1">
    <location>
        <begin position="44"/>
        <end position="80"/>
    </location>
</feature>
<feature type="compositionally biased region" description="Basic and acidic residues" evidence="1">
    <location>
        <begin position="112"/>
        <end position="125"/>
    </location>
</feature>
<sequence length="125" mass="12565">MKNRLLPALFCPVISAIFLAGCTSSEPQDLGYSPAAASTSQINAASENLPAPSLAAPSPANAMPAPAAAQPEDANSVVGFPSPPPCPDPDGCAPKPVASACRTVGNVTTCDAPRDPSADDTRYTN</sequence>
<evidence type="ECO:0000313" key="3">
    <source>
        <dbReference type="EMBL" id="NGN40779.1"/>
    </source>
</evidence>